<accession>A0AA40AU11</accession>
<keyword evidence="4" id="KW-1185">Reference proteome</keyword>
<dbReference type="Pfam" id="PF12937">
    <property type="entry name" value="F-box-like"/>
    <property type="match status" value="1"/>
</dbReference>
<name>A0AA40AU11_9PEZI</name>
<feature type="compositionally biased region" description="Low complexity" evidence="1">
    <location>
        <begin position="151"/>
        <end position="169"/>
    </location>
</feature>
<reference evidence="3" key="1">
    <citation type="submission" date="2023-06" db="EMBL/GenBank/DDBJ databases">
        <title>Genome-scale phylogeny and comparative genomics of the fungal order Sordariales.</title>
        <authorList>
            <consortium name="Lawrence Berkeley National Laboratory"/>
            <person name="Hensen N."/>
            <person name="Bonometti L."/>
            <person name="Westerberg I."/>
            <person name="Brannstrom I.O."/>
            <person name="Guillou S."/>
            <person name="Cros-Aarteil S."/>
            <person name="Calhoun S."/>
            <person name="Haridas S."/>
            <person name="Kuo A."/>
            <person name="Mondo S."/>
            <person name="Pangilinan J."/>
            <person name="Riley R."/>
            <person name="LaButti K."/>
            <person name="Andreopoulos B."/>
            <person name="Lipzen A."/>
            <person name="Chen C."/>
            <person name="Yanf M."/>
            <person name="Daum C."/>
            <person name="Ng V."/>
            <person name="Clum A."/>
            <person name="Steindorff A."/>
            <person name="Ohm R."/>
            <person name="Martin F."/>
            <person name="Silar P."/>
            <person name="Natvig D."/>
            <person name="Lalanne C."/>
            <person name="Gautier V."/>
            <person name="Ament-velasquez S.L."/>
            <person name="Kruys A."/>
            <person name="Hutchinson M.I."/>
            <person name="Powell A.J."/>
            <person name="Barry K."/>
            <person name="Miller A.N."/>
            <person name="Grigoriev I.V."/>
            <person name="Debuchy R."/>
            <person name="Gladieux P."/>
            <person name="Thoren M.H."/>
            <person name="Johannesson H."/>
        </authorList>
    </citation>
    <scope>NUCLEOTIDE SEQUENCE</scope>
    <source>
        <strain evidence="3">SMH2392-1A</strain>
    </source>
</reference>
<gene>
    <name evidence="3" type="ORF">B0T26DRAFT_739303</name>
</gene>
<dbReference type="InterPro" id="IPR036047">
    <property type="entry name" value="F-box-like_dom_sf"/>
</dbReference>
<dbReference type="Gene3D" id="1.20.1280.50">
    <property type="match status" value="1"/>
</dbReference>
<comment type="caution">
    <text evidence="3">The sequence shown here is derived from an EMBL/GenBank/DDBJ whole genome shotgun (WGS) entry which is preliminary data.</text>
</comment>
<evidence type="ECO:0000313" key="4">
    <source>
        <dbReference type="Proteomes" id="UP001172101"/>
    </source>
</evidence>
<dbReference type="GeneID" id="85326961"/>
<dbReference type="SUPFAM" id="SSF81383">
    <property type="entry name" value="F-box domain"/>
    <property type="match status" value="1"/>
</dbReference>
<organism evidence="3 4">
    <name type="scientific">Lasiosphaeria miniovina</name>
    <dbReference type="NCBI Taxonomy" id="1954250"/>
    <lineage>
        <taxon>Eukaryota</taxon>
        <taxon>Fungi</taxon>
        <taxon>Dikarya</taxon>
        <taxon>Ascomycota</taxon>
        <taxon>Pezizomycotina</taxon>
        <taxon>Sordariomycetes</taxon>
        <taxon>Sordariomycetidae</taxon>
        <taxon>Sordariales</taxon>
        <taxon>Lasiosphaeriaceae</taxon>
        <taxon>Lasiosphaeria</taxon>
    </lineage>
</organism>
<dbReference type="AlphaFoldDB" id="A0AA40AU11"/>
<dbReference type="InterPro" id="IPR001810">
    <property type="entry name" value="F-box_dom"/>
</dbReference>
<evidence type="ECO:0000313" key="3">
    <source>
        <dbReference type="EMBL" id="KAK0721974.1"/>
    </source>
</evidence>
<dbReference type="PROSITE" id="PS50181">
    <property type="entry name" value="FBOX"/>
    <property type="match status" value="1"/>
</dbReference>
<dbReference type="Proteomes" id="UP001172101">
    <property type="component" value="Unassembled WGS sequence"/>
</dbReference>
<feature type="domain" description="F-box" evidence="2">
    <location>
        <begin position="5"/>
        <end position="53"/>
    </location>
</feature>
<feature type="region of interest" description="Disordered" evidence="1">
    <location>
        <begin position="150"/>
        <end position="182"/>
    </location>
</feature>
<evidence type="ECO:0000259" key="2">
    <source>
        <dbReference type="PROSITE" id="PS50181"/>
    </source>
</evidence>
<protein>
    <recommendedName>
        <fullName evidence="2">F-box domain-containing protein</fullName>
    </recommendedName>
</protein>
<dbReference type="RefSeq" id="XP_060297898.1">
    <property type="nucleotide sequence ID" value="XM_060443691.1"/>
</dbReference>
<evidence type="ECO:0000256" key="1">
    <source>
        <dbReference type="SAM" id="MobiDB-lite"/>
    </source>
</evidence>
<sequence>MDPSRLTIDGVPNEILLTILSLLPTASLLPLAAVSRRFYSAVARLAHTRMLRVTAQPDYRLSLECYHPSAKISTPYLYCDFMRTDSLGLDAKLPALVGGGEDHVDRGLPEPTLGRLYGMYSHFRPVVQEENRRPRLRYPRRGHATLVQLDASASESSSSAGGQSQSRGGLKPEPDQEPERPSQDIYLDEDQLFSQLCTVTNLVKLGPKPGFFLSHVNISDGVIRVFRDWLATQAAAAARARRVPSSGSDSGIDTPGQERATQEVLWADGRCHVGLKFRVAEKDDMAGHVWRAPVLVEKADEPPVAYRLEFDELRVRTSRLLLMVERSEAQELNTSGFLFEPFGPGSYPAQFFFWSDLQNSNNNHHSPRWASAAEAKAAATG</sequence>
<feature type="compositionally biased region" description="Basic and acidic residues" evidence="1">
    <location>
        <begin position="170"/>
        <end position="182"/>
    </location>
</feature>
<proteinExistence type="predicted"/>
<dbReference type="EMBL" id="JAUIRO010000003">
    <property type="protein sequence ID" value="KAK0721974.1"/>
    <property type="molecule type" value="Genomic_DNA"/>
</dbReference>